<dbReference type="InterPro" id="IPR010982">
    <property type="entry name" value="Lambda_DNA-bd_dom_sf"/>
</dbReference>
<organism evidence="2 3">
    <name type="scientific">Salinactinospora qingdaonensis</name>
    <dbReference type="NCBI Taxonomy" id="702744"/>
    <lineage>
        <taxon>Bacteria</taxon>
        <taxon>Bacillati</taxon>
        <taxon>Actinomycetota</taxon>
        <taxon>Actinomycetes</taxon>
        <taxon>Streptosporangiales</taxon>
        <taxon>Nocardiopsidaceae</taxon>
        <taxon>Salinactinospora</taxon>
    </lineage>
</organism>
<proteinExistence type="predicted"/>
<dbReference type="InterPro" id="IPR043917">
    <property type="entry name" value="DUF5753"/>
</dbReference>
<dbReference type="Proteomes" id="UP001500908">
    <property type="component" value="Unassembled WGS sequence"/>
</dbReference>
<evidence type="ECO:0000313" key="3">
    <source>
        <dbReference type="Proteomes" id="UP001500908"/>
    </source>
</evidence>
<reference evidence="3" key="1">
    <citation type="journal article" date="2019" name="Int. J. Syst. Evol. Microbiol.">
        <title>The Global Catalogue of Microorganisms (GCM) 10K type strain sequencing project: providing services to taxonomists for standard genome sequencing and annotation.</title>
        <authorList>
            <consortium name="The Broad Institute Genomics Platform"/>
            <consortium name="The Broad Institute Genome Sequencing Center for Infectious Disease"/>
            <person name="Wu L."/>
            <person name="Ma J."/>
        </authorList>
    </citation>
    <scope>NUCLEOTIDE SEQUENCE [LARGE SCALE GENOMIC DNA]</scope>
    <source>
        <strain evidence="3">JCM 17137</strain>
    </source>
</reference>
<gene>
    <name evidence="2" type="ORF">GCM10022402_29570</name>
</gene>
<accession>A0ABP7G079</accession>
<dbReference type="InterPro" id="IPR001387">
    <property type="entry name" value="Cro/C1-type_HTH"/>
</dbReference>
<dbReference type="EMBL" id="BAABDD010000013">
    <property type="protein sequence ID" value="GAA3748394.1"/>
    <property type="molecule type" value="Genomic_DNA"/>
</dbReference>
<dbReference type="Gene3D" id="1.10.260.40">
    <property type="entry name" value="lambda repressor-like DNA-binding domains"/>
    <property type="match status" value="1"/>
</dbReference>
<dbReference type="Pfam" id="PF19054">
    <property type="entry name" value="DUF5753"/>
    <property type="match status" value="1"/>
</dbReference>
<dbReference type="CDD" id="cd00093">
    <property type="entry name" value="HTH_XRE"/>
    <property type="match status" value="1"/>
</dbReference>
<feature type="domain" description="HTH cro/C1-type" evidence="1">
    <location>
        <begin position="19"/>
        <end position="73"/>
    </location>
</feature>
<evidence type="ECO:0000313" key="2">
    <source>
        <dbReference type="EMBL" id="GAA3748394.1"/>
    </source>
</evidence>
<protein>
    <submittedName>
        <fullName evidence="2">Helix-turn-helix transcriptional regulator</fullName>
    </submittedName>
</protein>
<dbReference type="Pfam" id="PF13560">
    <property type="entry name" value="HTH_31"/>
    <property type="match status" value="1"/>
</dbReference>
<dbReference type="SMART" id="SM00530">
    <property type="entry name" value="HTH_XRE"/>
    <property type="match status" value="1"/>
</dbReference>
<keyword evidence="3" id="KW-1185">Reference proteome</keyword>
<evidence type="ECO:0000259" key="1">
    <source>
        <dbReference type="PROSITE" id="PS50943"/>
    </source>
</evidence>
<sequence>MLIMVDKPKPKWARMGREIRRLRRQAGLSQDDLGRSVGMTYGMISAIERGIRGVKPDYLKQIDAHLSTDGKLIRLWESLNKDRFPSWLRDVLELERQAVEVREWHPVLIPGLLQTEEYARTIVRNGRPTDMDDEVDGIVAARMARQDILKQERPPLLLVVLDETVIRRPVGGADVMRPQLDELLKMSHAPRVTIQIVPFTAEQHPGLSGPFRLLQDSEGNDVLYLEHVLSGTPVEERDEINHCARLYSDLRGVALPPEESRDLIERAKGELQ</sequence>
<comment type="caution">
    <text evidence="2">The sequence shown here is derived from an EMBL/GenBank/DDBJ whole genome shotgun (WGS) entry which is preliminary data.</text>
</comment>
<name>A0ABP7G079_9ACTN</name>
<dbReference type="SUPFAM" id="SSF47413">
    <property type="entry name" value="lambda repressor-like DNA-binding domains"/>
    <property type="match status" value="1"/>
</dbReference>
<dbReference type="PROSITE" id="PS50943">
    <property type="entry name" value="HTH_CROC1"/>
    <property type="match status" value="1"/>
</dbReference>